<name>A0A8J1XVZ1_OWEFU</name>
<dbReference type="OrthoDB" id="5954868at2759"/>
<evidence type="ECO:0000313" key="1">
    <source>
        <dbReference type="EMBL" id="CAH1786603.1"/>
    </source>
</evidence>
<dbReference type="EMBL" id="CAIIXF020000006">
    <property type="protein sequence ID" value="CAH1786603.1"/>
    <property type="molecule type" value="Genomic_DNA"/>
</dbReference>
<organism evidence="1 2">
    <name type="scientific">Owenia fusiformis</name>
    <name type="common">Polychaete worm</name>
    <dbReference type="NCBI Taxonomy" id="6347"/>
    <lineage>
        <taxon>Eukaryota</taxon>
        <taxon>Metazoa</taxon>
        <taxon>Spiralia</taxon>
        <taxon>Lophotrochozoa</taxon>
        <taxon>Annelida</taxon>
        <taxon>Polychaeta</taxon>
        <taxon>Sedentaria</taxon>
        <taxon>Canalipalpata</taxon>
        <taxon>Sabellida</taxon>
        <taxon>Oweniida</taxon>
        <taxon>Oweniidae</taxon>
        <taxon>Owenia</taxon>
    </lineage>
</organism>
<reference evidence="1" key="1">
    <citation type="submission" date="2022-03" db="EMBL/GenBank/DDBJ databases">
        <authorList>
            <person name="Martin C."/>
        </authorList>
    </citation>
    <scope>NUCLEOTIDE SEQUENCE</scope>
</reference>
<dbReference type="PANTHER" id="PTHR31389:SF4">
    <property type="entry name" value="LD39211P"/>
    <property type="match status" value="1"/>
</dbReference>
<accession>A0A8J1XVZ1</accession>
<dbReference type="Proteomes" id="UP000749559">
    <property type="component" value="Unassembled WGS sequence"/>
</dbReference>
<dbReference type="AlphaFoldDB" id="A0A8J1XVZ1"/>
<protein>
    <submittedName>
        <fullName evidence="1">Uncharacterized protein</fullName>
    </submittedName>
</protein>
<comment type="caution">
    <text evidence="1">The sequence shown here is derived from an EMBL/GenBank/DDBJ whole genome shotgun (WGS) entry which is preliminary data.</text>
</comment>
<sequence>MRIFHFQRFLSIIYGILKYMAFGIAIYSLYYSTNPNQITTEPVDRVRRVTKRIDSEHQSNRQHFKSGFEHDASRGESYAIETIQNNKTSVQDNLARKTLEVVIVTAASARYFYALKNFVGSVHYWERKRRIAVFNIGLTQAQVEQIKYWCNVDIHWEWGIPRSKRMASKDPWEFNWKPFVLTEAIDTYSAILYSDAGSDVRAPLDSIDNILLNDKYFFVNGQDLDMTSLGHEETFRYFGKNKSQSIFKNKPSYAGGLQGYVKSYKIDNLIIKPLLECARSTRCMSPKGSSSINHRYDQTALSIILYSSGLQITAHTEFITTSKQDLNPDPLRKSEYTIYTGRKTSNDFIGKLCFKQPKMVPFTMKKNHKTNHQLSNHYTSTQVLMNKHNSNEIDIQGDSERIQTTNAPKGKWINHSVFLRAKQIAAMSVRKP</sequence>
<keyword evidence="2" id="KW-1185">Reference proteome</keyword>
<dbReference type="PANTHER" id="PTHR31389">
    <property type="entry name" value="LD39211P"/>
    <property type="match status" value="1"/>
</dbReference>
<evidence type="ECO:0000313" key="2">
    <source>
        <dbReference type="Proteomes" id="UP000749559"/>
    </source>
</evidence>
<gene>
    <name evidence="1" type="ORF">OFUS_LOCUS12468</name>
</gene>
<proteinExistence type="predicted"/>